<reference evidence="1" key="1">
    <citation type="journal article" date="2021" name="Sci. Rep.">
        <title>Diploid genomic architecture of Nitzschia inconspicua, an elite biomass production diatom.</title>
        <authorList>
            <person name="Oliver A."/>
            <person name="Podell S."/>
            <person name="Pinowska A."/>
            <person name="Traller J.C."/>
            <person name="Smith S.R."/>
            <person name="McClure R."/>
            <person name="Beliaev A."/>
            <person name="Bohutskyi P."/>
            <person name="Hill E.A."/>
            <person name="Rabines A."/>
            <person name="Zheng H."/>
            <person name="Allen L.Z."/>
            <person name="Kuo A."/>
            <person name="Grigoriev I.V."/>
            <person name="Allen A.E."/>
            <person name="Hazlebeck D."/>
            <person name="Allen E.E."/>
        </authorList>
    </citation>
    <scope>NUCLEOTIDE SEQUENCE</scope>
    <source>
        <strain evidence="1">Hildebrandi</strain>
    </source>
</reference>
<keyword evidence="2" id="KW-1185">Reference proteome</keyword>
<proteinExistence type="predicted"/>
<dbReference type="Proteomes" id="UP000693970">
    <property type="component" value="Unassembled WGS sequence"/>
</dbReference>
<accession>A0A9K3Q6Q3</accession>
<reference evidence="1" key="2">
    <citation type="submission" date="2021-04" db="EMBL/GenBank/DDBJ databases">
        <authorList>
            <person name="Podell S."/>
        </authorList>
    </citation>
    <scope>NUCLEOTIDE SEQUENCE</scope>
    <source>
        <strain evidence="1">Hildebrandi</strain>
    </source>
</reference>
<dbReference type="EMBL" id="JAGRRH010000003">
    <property type="protein sequence ID" value="KAG7372671.1"/>
    <property type="molecule type" value="Genomic_DNA"/>
</dbReference>
<comment type="caution">
    <text evidence="1">The sequence shown here is derived from an EMBL/GenBank/DDBJ whole genome shotgun (WGS) entry which is preliminary data.</text>
</comment>
<sequence>MRNEGTRLFVSMAAARALQSVCHQNNRGGSLYKQGRCIEALRSLKETVKTSKTFLKECLEQVEGTTAFDLCISLQVLPSRTVQAQEDHSFLDPSVYSKPFEIEMTLLGNGKASLGEQVIQGEPCVLFSTLSPILIFNFALAYHTLALTSRDDDDTGRRSFLSRARDLYCLAYTTLQGERQLREELLDPALLHFLVQAILNNLSQCYASLDDTENSTKCCKLLLKSILLFQHRRHHPRSSTREAESHDDRNSWNDESTALFWKNTLFLILKDPGFAPAA</sequence>
<gene>
    <name evidence="1" type="ORF">IV203_018814</name>
</gene>
<evidence type="ECO:0000313" key="1">
    <source>
        <dbReference type="EMBL" id="KAG7372671.1"/>
    </source>
</evidence>
<dbReference type="AlphaFoldDB" id="A0A9K3Q6Q3"/>
<protein>
    <submittedName>
        <fullName evidence="1">Uncharacterized protein</fullName>
    </submittedName>
</protein>
<evidence type="ECO:0000313" key="2">
    <source>
        <dbReference type="Proteomes" id="UP000693970"/>
    </source>
</evidence>
<organism evidence="1 2">
    <name type="scientific">Nitzschia inconspicua</name>
    <dbReference type="NCBI Taxonomy" id="303405"/>
    <lineage>
        <taxon>Eukaryota</taxon>
        <taxon>Sar</taxon>
        <taxon>Stramenopiles</taxon>
        <taxon>Ochrophyta</taxon>
        <taxon>Bacillariophyta</taxon>
        <taxon>Bacillariophyceae</taxon>
        <taxon>Bacillariophycidae</taxon>
        <taxon>Bacillariales</taxon>
        <taxon>Bacillariaceae</taxon>
        <taxon>Nitzschia</taxon>
    </lineage>
</organism>
<name>A0A9K3Q6Q3_9STRA</name>